<dbReference type="Gene3D" id="1.10.10.10">
    <property type="entry name" value="Winged helix-like DNA-binding domain superfamily/Winged helix DNA-binding domain"/>
    <property type="match status" value="1"/>
</dbReference>
<reference evidence="5 6" key="1">
    <citation type="journal article" date="2024" name="Int. J. Syst. Evol. Microbiol.">
        <title>Clostridium omnivorum sp. nov., isolated from anoxic soil under the treatment of reductive soil disinfestation.</title>
        <authorList>
            <person name="Ueki A."/>
            <person name="Tonouchi A."/>
            <person name="Kaku N."/>
            <person name="Honma S."/>
            <person name="Ueki K."/>
        </authorList>
    </citation>
    <scope>NUCLEOTIDE SEQUENCE [LARGE SCALE GENOMIC DNA]</scope>
    <source>
        <strain evidence="5 6">E14</strain>
    </source>
</reference>
<dbReference type="InterPro" id="IPR002577">
    <property type="entry name" value="HTH_HxlR"/>
</dbReference>
<dbReference type="PANTHER" id="PTHR33204">
    <property type="entry name" value="TRANSCRIPTIONAL REGULATOR, MARR FAMILY"/>
    <property type="match status" value="1"/>
</dbReference>
<dbReference type="PROSITE" id="PS51118">
    <property type="entry name" value="HTH_HXLR"/>
    <property type="match status" value="1"/>
</dbReference>
<dbReference type="Pfam" id="PF01638">
    <property type="entry name" value="HxlR"/>
    <property type="match status" value="1"/>
</dbReference>
<comment type="caution">
    <text evidence="5">The sequence shown here is derived from an EMBL/GenBank/DDBJ whole genome shotgun (WGS) entry which is preliminary data.</text>
</comment>
<evidence type="ECO:0000256" key="1">
    <source>
        <dbReference type="ARBA" id="ARBA00023015"/>
    </source>
</evidence>
<organism evidence="5 6">
    <name type="scientific">Clostridium omnivorum</name>
    <dbReference type="NCBI Taxonomy" id="1604902"/>
    <lineage>
        <taxon>Bacteria</taxon>
        <taxon>Bacillati</taxon>
        <taxon>Bacillota</taxon>
        <taxon>Clostridia</taxon>
        <taxon>Eubacteriales</taxon>
        <taxon>Clostridiaceae</taxon>
        <taxon>Clostridium</taxon>
    </lineage>
</organism>
<keyword evidence="6" id="KW-1185">Reference proteome</keyword>
<gene>
    <name evidence="5" type="primary">yybR</name>
    <name evidence="5" type="ORF">bsdE14_33450</name>
</gene>
<dbReference type="Proteomes" id="UP001208567">
    <property type="component" value="Unassembled WGS sequence"/>
</dbReference>
<evidence type="ECO:0000256" key="2">
    <source>
        <dbReference type="ARBA" id="ARBA00023125"/>
    </source>
</evidence>
<keyword evidence="1" id="KW-0805">Transcription regulation</keyword>
<proteinExistence type="predicted"/>
<dbReference type="PANTHER" id="PTHR33204:SF29">
    <property type="entry name" value="TRANSCRIPTIONAL REGULATOR"/>
    <property type="match status" value="1"/>
</dbReference>
<name>A0ABQ5N9K1_9CLOT</name>
<dbReference type="EMBL" id="BRXR01000001">
    <property type="protein sequence ID" value="GLC31935.1"/>
    <property type="molecule type" value="Genomic_DNA"/>
</dbReference>
<dbReference type="InterPro" id="IPR036388">
    <property type="entry name" value="WH-like_DNA-bd_sf"/>
</dbReference>
<protein>
    <submittedName>
        <fullName evidence="5">HTH-type transcriptional regulator YybR</fullName>
    </submittedName>
</protein>
<feature type="domain" description="HTH hxlR-type" evidence="4">
    <location>
        <begin position="12"/>
        <end position="108"/>
    </location>
</feature>
<evidence type="ECO:0000256" key="3">
    <source>
        <dbReference type="ARBA" id="ARBA00023163"/>
    </source>
</evidence>
<keyword evidence="3" id="KW-0804">Transcription</keyword>
<evidence type="ECO:0000259" key="4">
    <source>
        <dbReference type="PROSITE" id="PS51118"/>
    </source>
</evidence>
<dbReference type="SUPFAM" id="SSF46785">
    <property type="entry name" value="Winged helix' DNA-binding domain"/>
    <property type="match status" value="1"/>
</dbReference>
<sequence length="108" mass="12504">MNTCSDIRKFTCPIECTLNAIGGKWKILIMYYLSIDGVKRYNELKKSINGITHKMLSNQLKELENDGLVHREEYHQIPPKVEYSLTAKGLTLLPVLKMMSEWGEQNMK</sequence>
<accession>A0ABQ5N9K1</accession>
<evidence type="ECO:0000313" key="5">
    <source>
        <dbReference type="EMBL" id="GLC31935.1"/>
    </source>
</evidence>
<keyword evidence="2" id="KW-0238">DNA-binding</keyword>
<dbReference type="RefSeq" id="WP_264851250.1">
    <property type="nucleotide sequence ID" value="NZ_BRXR01000001.1"/>
</dbReference>
<evidence type="ECO:0000313" key="6">
    <source>
        <dbReference type="Proteomes" id="UP001208567"/>
    </source>
</evidence>
<dbReference type="InterPro" id="IPR036390">
    <property type="entry name" value="WH_DNA-bd_sf"/>
</dbReference>